<proteinExistence type="predicted"/>
<feature type="domain" description="AB hydrolase-1" evidence="1">
    <location>
        <begin position="71"/>
        <end position="177"/>
    </location>
</feature>
<dbReference type="EMBL" id="JAOWKX010000010">
    <property type="protein sequence ID" value="MCV2886322.1"/>
    <property type="molecule type" value="Genomic_DNA"/>
</dbReference>
<comment type="caution">
    <text evidence="2">The sequence shown here is derived from an EMBL/GenBank/DDBJ whole genome shotgun (WGS) entry which is preliminary data.</text>
</comment>
<gene>
    <name evidence="2" type="ORF">OE749_16630</name>
</gene>
<organism evidence="2 3">
    <name type="scientific">Fluctibacter corallii</name>
    <dbReference type="NCBI Taxonomy" id="2984329"/>
    <lineage>
        <taxon>Bacteria</taxon>
        <taxon>Pseudomonadati</taxon>
        <taxon>Pseudomonadota</taxon>
        <taxon>Gammaproteobacteria</taxon>
        <taxon>Alteromonadales</taxon>
        <taxon>Alteromonadaceae</taxon>
        <taxon>Fluctibacter</taxon>
    </lineage>
</organism>
<keyword evidence="3" id="KW-1185">Reference proteome</keyword>
<evidence type="ECO:0000313" key="3">
    <source>
        <dbReference type="Proteomes" id="UP001652504"/>
    </source>
</evidence>
<dbReference type="RefSeq" id="WP_263713610.1">
    <property type="nucleotide sequence ID" value="NZ_JAOWKX010000010.1"/>
</dbReference>
<dbReference type="GO" id="GO:0016787">
    <property type="term" value="F:hydrolase activity"/>
    <property type="evidence" value="ECO:0007669"/>
    <property type="project" value="UniProtKB-KW"/>
</dbReference>
<keyword evidence="2" id="KW-0378">Hydrolase</keyword>
<dbReference type="InterPro" id="IPR000073">
    <property type="entry name" value="AB_hydrolase_1"/>
</dbReference>
<dbReference type="Gene3D" id="3.40.50.1820">
    <property type="entry name" value="alpha/beta hydrolase"/>
    <property type="match status" value="1"/>
</dbReference>
<accession>A0ABT3ACL8</accession>
<reference evidence="2 3" key="1">
    <citation type="submission" date="2022-10" db="EMBL/GenBank/DDBJ databases">
        <title>Aestuariibacter sp. AA17 isolated from Montipora capitata coral fragment.</title>
        <authorList>
            <person name="Emsley S.A."/>
            <person name="Pfannmuller K.M."/>
            <person name="Loughran R.M."/>
            <person name="Shlafstein M."/>
            <person name="Papke E."/>
            <person name="Saw J.H."/>
            <person name="Ushijima B."/>
            <person name="Videau P."/>
        </authorList>
    </citation>
    <scope>NUCLEOTIDE SEQUENCE [LARGE SCALE GENOMIC DNA]</scope>
    <source>
        <strain evidence="2 3">AA17</strain>
    </source>
</reference>
<evidence type="ECO:0000259" key="1">
    <source>
        <dbReference type="Pfam" id="PF12697"/>
    </source>
</evidence>
<evidence type="ECO:0000313" key="2">
    <source>
        <dbReference type="EMBL" id="MCV2886322.1"/>
    </source>
</evidence>
<dbReference type="Proteomes" id="UP001652504">
    <property type="component" value="Unassembled WGS sequence"/>
</dbReference>
<dbReference type="PANTHER" id="PTHR43798">
    <property type="entry name" value="MONOACYLGLYCEROL LIPASE"/>
    <property type="match status" value="1"/>
</dbReference>
<dbReference type="SUPFAM" id="SSF53474">
    <property type="entry name" value="alpha/beta-Hydrolases"/>
    <property type="match status" value="1"/>
</dbReference>
<name>A0ABT3ACL8_9ALTE</name>
<dbReference type="InterPro" id="IPR050266">
    <property type="entry name" value="AB_hydrolase_sf"/>
</dbReference>
<sequence length="281" mass="30860">MKHLVIALLRLKFFILSYVAPKQAVNSATTLFFTPRRHAPRAQEEAIKKDAIKHTLDDGTVYYEWGEGEPILFIHGWEGRATQVCAMLSPLVNAGFKVYAVDAPAHGDSSGDKSHPGFFVSTLFALEEKIGAFHTIIGHSMGGGSATYAITQGLKTKKVVTIAGPSNFHDVVKSFVDFIGLQGKAKSLFMAFVAEEVGIPYAQIATNKLSDATQVLVLHDEDDREIPVKHALAYKDDALVKIHISKGLGHRKILYTNEAISVVVDFIRQDFSHSHSLNRCS</sequence>
<dbReference type="InterPro" id="IPR029058">
    <property type="entry name" value="AB_hydrolase_fold"/>
</dbReference>
<protein>
    <submittedName>
        <fullName evidence="2">Alpha/beta hydrolase</fullName>
    </submittedName>
</protein>
<dbReference type="Pfam" id="PF12697">
    <property type="entry name" value="Abhydrolase_6"/>
    <property type="match status" value="1"/>
</dbReference>